<dbReference type="GO" id="GO:0043565">
    <property type="term" value="F:sequence-specific DNA binding"/>
    <property type="evidence" value="ECO:0007669"/>
    <property type="project" value="InterPro"/>
</dbReference>
<dbReference type="InterPro" id="IPR018060">
    <property type="entry name" value="HTH_AraC"/>
</dbReference>
<organism evidence="6 7">
    <name type="scientific">Cohnella fermenti</name>
    <dbReference type="NCBI Taxonomy" id="2565925"/>
    <lineage>
        <taxon>Bacteria</taxon>
        <taxon>Bacillati</taxon>
        <taxon>Bacillota</taxon>
        <taxon>Bacilli</taxon>
        <taxon>Bacillales</taxon>
        <taxon>Paenibacillaceae</taxon>
        <taxon>Cohnella</taxon>
    </lineage>
</organism>
<keyword evidence="7" id="KW-1185">Reference proteome</keyword>
<dbReference type="PANTHER" id="PTHR43280:SF28">
    <property type="entry name" value="HTH-TYPE TRANSCRIPTIONAL ACTIVATOR RHAS"/>
    <property type="match status" value="1"/>
</dbReference>
<proteinExistence type="predicted"/>
<accession>A0A4S4BGC6</accession>
<gene>
    <name evidence="6" type="ORF">E6C55_29170</name>
</gene>
<dbReference type="EMBL" id="SSOB01000055">
    <property type="protein sequence ID" value="THF73461.1"/>
    <property type="molecule type" value="Genomic_DNA"/>
</dbReference>
<dbReference type="OrthoDB" id="2713997at2"/>
<evidence type="ECO:0000259" key="5">
    <source>
        <dbReference type="PROSITE" id="PS01124"/>
    </source>
</evidence>
<dbReference type="RefSeq" id="WP_136373362.1">
    <property type="nucleotide sequence ID" value="NZ_SSOB01000055.1"/>
</dbReference>
<dbReference type="InterPro" id="IPR020449">
    <property type="entry name" value="Tscrpt_reg_AraC-type_HTH"/>
</dbReference>
<feature type="domain" description="HTH araC/xylS-type" evidence="5">
    <location>
        <begin position="194"/>
        <end position="293"/>
    </location>
</feature>
<evidence type="ECO:0000313" key="6">
    <source>
        <dbReference type="EMBL" id="THF73461.1"/>
    </source>
</evidence>
<keyword evidence="1" id="KW-0805">Transcription regulation</keyword>
<reference evidence="6 7" key="1">
    <citation type="submission" date="2019-04" db="EMBL/GenBank/DDBJ databases">
        <title>Cohnella sp. nov. isolated from preserved vegetables.</title>
        <authorList>
            <person name="Lin S.-Y."/>
            <person name="Hung M.-H."/>
            <person name="Young C.-C."/>
        </authorList>
    </citation>
    <scope>NUCLEOTIDE SEQUENCE [LARGE SCALE GENOMIC DNA]</scope>
    <source>
        <strain evidence="6 7">CC-MHH1044</strain>
    </source>
</reference>
<dbReference type="Pfam" id="PF02311">
    <property type="entry name" value="AraC_binding"/>
    <property type="match status" value="1"/>
</dbReference>
<sequence>MRPDDSQNPNQYIYQIEHPIECSYRNDSPIHGAPFHSHAHYEVYYFQEGECTYLIGDKLMVLQPGDLILMHGMTLHCANPSPDKPYVRSILHFNPAYVHKLLRSEPAAGLLGPFEELRNARLSLDPEQRAEVERLYAQMAKLAEKRKREGGAGSAAALDKLDVLFLELLLLIRGWFESPAGEGEQRPQQEEHVQGVLSYLEEHYAEELTLDAIADALHLTKPYLSNLFKRVTGTTVFKYLYNRRINQAKILFRFEPHRSVSSVSKAVGFSHLAHFSRLFKTTVGMSPQQYRGRINDSSREVPGAAREPVRINAEPVPLPHRYDK</sequence>
<evidence type="ECO:0000256" key="1">
    <source>
        <dbReference type="ARBA" id="ARBA00023015"/>
    </source>
</evidence>
<dbReference type="Gene3D" id="2.60.120.10">
    <property type="entry name" value="Jelly Rolls"/>
    <property type="match status" value="1"/>
</dbReference>
<keyword evidence="2" id="KW-0238">DNA-binding</keyword>
<dbReference type="PRINTS" id="PR00032">
    <property type="entry name" value="HTHARAC"/>
</dbReference>
<evidence type="ECO:0000256" key="4">
    <source>
        <dbReference type="SAM" id="MobiDB-lite"/>
    </source>
</evidence>
<dbReference type="Gene3D" id="1.10.10.60">
    <property type="entry name" value="Homeodomain-like"/>
    <property type="match status" value="2"/>
</dbReference>
<dbReference type="InterPro" id="IPR009057">
    <property type="entry name" value="Homeodomain-like_sf"/>
</dbReference>
<evidence type="ECO:0000256" key="3">
    <source>
        <dbReference type="ARBA" id="ARBA00023163"/>
    </source>
</evidence>
<dbReference type="SUPFAM" id="SSF51215">
    <property type="entry name" value="Regulatory protein AraC"/>
    <property type="match status" value="1"/>
</dbReference>
<dbReference type="PROSITE" id="PS01124">
    <property type="entry name" value="HTH_ARAC_FAMILY_2"/>
    <property type="match status" value="1"/>
</dbReference>
<dbReference type="PANTHER" id="PTHR43280">
    <property type="entry name" value="ARAC-FAMILY TRANSCRIPTIONAL REGULATOR"/>
    <property type="match status" value="1"/>
</dbReference>
<protein>
    <submittedName>
        <fullName evidence="6">Helix-turn-helix domain-containing protein</fullName>
    </submittedName>
</protein>
<dbReference type="InterPro" id="IPR037923">
    <property type="entry name" value="HTH-like"/>
</dbReference>
<keyword evidence="3" id="KW-0804">Transcription</keyword>
<dbReference type="InterPro" id="IPR014710">
    <property type="entry name" value="RmlC-like_jellyroll"/>
</dbReference>
<name>A0A4S4BGC6_9BACL</name>
<dbReference type="SMART" id="SM00342">
    <property type="entry name" value="HTH_ARAC"/>
    <property type="match status" value="1"/>
</dbReference>
<dbReference type="GO" id="GO:0003700">
    <property type="term" value="F:DNA-binding transcription factor activity"/>
    <property type="evidence" value="ECO:0007669"/>
    <property type="project" value="InterPro"/>
</dbReference>
<feature type="region of interest" description="Disordered" evidence="4">
    <location>
        <begin position="294"/>
        <end position="324"/>
    </location>
</feature>
<dbReference type="Pfam" id="PF12833">
    <property type="entry name" value="HTH_18"/>
    <property type="match status" value="1"/>
</dbReference>
<evidence type="ECO:0000256" key="2">
    <source>
        <dbReference type="ARBA" id="ARBA00023125"/>
    </source>
</evidence>
<dbReference type="SUPFAM" id="SSF46689">
    <property type="entry name" value="Homeodomain-like"/>
    <property type="match status" value="2"/>
</dbReference>
<comment type="caution">
    <text evidence="6">The sequence shown here is derived from an EMBL/GenBank/DDBJ whole genome shotgun (WGS) entry which is preliminary data.</text>
</comment>
<dbReference type="AlphaFoldDB" id="A0A4S4BGC6"/>
<dbReference type="InterPro" id="IPR003313">
    <property type="entry name" value="AraC-bd"/>
</dbReference>
<evidence type="ECO:0000313" key="7">
    <source>
        <dbReference type="Proteomes" id="UP000310636"/>
    </source>
</evidence>
<dbReference type="Proteomes" id="UP000310636">
    <property type="component" value="Unassembled WGS sequence"/>
</dbReference>